<dbReference type="Pfam" id="PF07730">
    <property type="entry name" value="HisKA_3"/>
    <property type="match status" value="1"/>
</dbReference>
<dbReference type="Proteomes" id="UP000627538">
    <property type="component" value="Unassembled WGS sequence"/>
</dbReference>
<evidence type="ECO:0000259" key="9">
    <source>
        <dbReference type="Pfam" id="PF02518"/>
    </source>
</evidence>
<dbReference type="GO" id="GO:0046983">
    <property type="term" value="F:protein dimerization activity"/>
    <property type="evidence" value="ECO:0007669"/>
    <property type="project" value="InterPro"/>
</dbReference>
<dbReference type="InterPro" id="IPR003594">
    <property type="entry name" value="HATPase_dom"/>
</dbReference>
<evidence type="ECO:0000256" key="4">
    <source>
        <dbReference type="ARBA" id="ARBA00022679"/>
    </source>
</evidence>
<proteinExistence type="predicted"/>
<keyword evidence="3" id="KW-0597">Phosphoprotein</keyword>
<reference evidence="11 12" key="1">
    <citation type="submission" date="2020-08" db="EMBL/GenBank/DDBJ databases">
        <title>Winkia gen. nov., sp. nov., isolated from faeces of the Anser albifrons in China.</title>
        <authorList>
            <person name="Liu Q."/>
        </authorList>
    </citation>
    <scope>NUCLEOTIDE SEQUENCE [LARGE SCALE GENOMIC DNA]</scope>
    <source>
        <strain evidence="11 12">C62</strain>
    </source>
</reference>
<keyword evidence="6 11" id="KW-0418">Kinase</keyword>
<evidence type="ECO:0000256" key="7">
    <source>
        <dbReference type="ARBA" id="ARBA00022840"/>
    </source>
</evidence>
<dbReference type="PANTHER" id="PTHR24421:SF10">
    <property type="entry name" value="NITRATE_NITRITE SENSOR PROTEIN NARQ"/>
    <property type="match status" value="1"/>
</dbReference>
<evidence type="ECO:0000256" key="2">
    <source>
        <dbReference type="ARBA" id="ARBA00012438"/>
    </source>
</evidence>
<organism evidence="11 12">
    <name type="scientific">Nanchangia anserum</name>
    <dbReference type="NCBI Taxonomy" id="2692125"/>
    <lineage>
        <taxon>Bacteria</taxon>
        <taxon>Bacillati</taxon>
        <taxon>Actinomycetota</taxon>
        <taxon>Actinomycetes</taxon>
        <taxon>Actinomycetales</taxon>
        <taxon>Actinomycetaceae</taxon>
        <taxon>Nanchangia</taxon>
    </lineage>
</organism>
<name>A0A8I0KQZ3_9ACTO</name>
<keyword evidence="12" id="KW-1185">Reference proteome</keyword>
<dbReference type="Pfam" id="PF02518">
    <property type="entry name" value="HATPase_c"/>
    <property type="match status" value="1"/>
</dbReference>
<keyword evidence="8" id="KW-0902">Two-component regulatory system</keyword>
<dbReference type="SUPFAM" id="SSF55874">
    <property type="entry name" value="ATPase domain of HSP90 chaperone/DNA topoisomerase II/histidine kinase"/>
    <property type="match status" value="1"/>
</dbReference>
<dbReference type="Gene3D" id="1.20.5.1930">
    <property type="match status" value="1"/>
</dbReference>
<feature type="domain" description="Signal transduction histidine kinase subgroup 3 dimerisation and phosphoacceptor" evidence="10">
    <location>
        <begin position="34"/>
        <end position="102"/>
    </location>
</feature>
<dbReference type="EMBL" id="JACRUO010000001">
    <property type="protein sequence ID" value="MBD3688927.1"/>
    <property type="molecule type" value="Genomic_DNA"/>
</dbReference>
<dbReference type="GO" id="GO:0000155">
    <property type="term" value="F:phosphorelay sensor kinase activity"/>
    <property type="evidence" value="ECO:0007669"/>
    <property type="project" value="InterPro"/>
</dbReference>
<accession>A0A8I0KQZ3</accession>
<evidence type="ECO:0000256" key="8">
    <source>
        <dbReference type="ARBA" id="ARBA00023012"/>
    </source>
</evidence>
<dbReference type="AlphaFoldDB" id="A0A8I0KQZ3"/>
<evidence type="ECO:0000313" key="12">
    <source>
        <dbReference type="Proteomes" id="UP000627538"/>
    </source>
</evidence>
<evidence type="ECO:0000256" key="6">
    <source>
        <dbReference type="ARBA" id="ARBA00022777"/>
    </source>
</evidence>
<dbReference type="Gene3D" id="3.30.565.10">
    <property type="entry name" value="Histidine kinase-like ATPase, C-terminal domain"/>
    <property type="match status" value="1"/>
</dbReference>
<gene>
    <name evidence="11" type="ORF">H8R10_01575</name>
</gene>
<evidence type="ECO:0000256" key="5">
    <source>
        <dbReference type="ARBA" id="ARBA00022741"/>
    </source>
</evidence>
<comment type="catalytic activity">
    <reaction evidence="1">
        <text>ATP + protein L-histidine = ADP + protein N-phospho-L-histidine.</text>
        <dbReference type="EC" id="2.7.13.3"/>
    </reaction>
</comment>
<keyword evidence="4" id="KW-0808">Transferase</keyword>
<evidence type="ECO:0000256" key="3">
    <source>
        <dbReference type="ARBA" id="ARBA00022553"/>
    </source>
</evidence>
<keyword evidence="5" id="KW-0547">Nucleotide-binding</keyword>
<evidence type="ECO:0000259" key="10">
    <source>
        <dbReference type="Pfam" id="PF07730"/>
    </source>
</evidence>
<dbReference type="CDD" id="cd16917">
    <property type="entry name" value="HATPase_UhpB-NarQ-NarX-like"/>
    <property type="match status" value="1"/>
</dbReference>
<dbReference type="InterPro" id="IPR036890">
    <property type="entry name" value="HATPase_C_sf"/>
</dbReference>
<dbReference type="EC" id="2.7.13.3" evidence="2"/>
<protein>
    <recommendedName>
        <fullName evidence="2">histidine kinase</fullName>
        <ecNumber evidence="2">2.7.13.3</ecNumber>
    </recommendedName>
</protein>
<comment type="caution">
    <text evidence="11">The sequence shown here is derived from an EMBL/GenBank/DDBJ whole genome shotgun (WGS) entry which is preliminary data.</text>
</comment>
<dbReference type="PANTHER" id="PTHR24421">
    <property type="entry name" value="NITRATE/NITRITE SENSOR PROTEIN NARX-RELATED"/>
    <property type="match status" value="1"/>
</dbReference>
<evidence type="ECO:0000256" key="1">
    <source>
        <dbReference type="ARBA" id="ARBA00000085"/>
    </source>
</evidence>
<dbReference type="InterPro" id="IPR050482">
    <property type="entry name" value="Sensor_HK_TwoCompSys"/>
</dbReference>
<sequence>MWPFSSRRRARDRRDDVAALTRSRRIIVEAYEVERRRIERDLHDGTQQSLVAASFGLGEALEMEEVRSHPVLFEILSQAQVNLERSLKSLRHTVHGIHPQVLTDLGLVAALDDLVGGDPNVSVRCPQPLPDLPEGVLATAYFFVSEALTNARKYAPGAPVSILVTAGVNLRLSIVDSGPGGATIRHGGGLEGMTERAAAIGGTLSVSSPIGGPTRVALSIPLLLFEGEPSIVIDPLT</sequence>
<dbReference type="InterPro" id="IPR011712">
    <property type="entry name" value="Sig_transdc_His_kin_sub3_dim/P"/>
</dbReference>
<feature type="domain" description="Histidine kinase/HSP90-like ATPase" evidence="9">
    <location>
        <begin position="143"/>
        <end position="222"/>
    </location>
</feature>
<dbReference type="GO" id="GO:0016020">
    <property type="term" value="C:membrane"/>
    <property type="evidence" value="ECO:0007669"/>
    <property type="project" value="InterPro"/>
</dbReference>
<dbReference type="GO" id="GO:0005524">
    <property type="term" value="F:ATP binding"/>
    <property type="evidence" value="ECO:0007669"/>
    <property type="project" value="UniProtKB-KW"/>
</dbReference>
<evidence type="ECO:0000313" key="11">
    <source>
        <dbReference type="EMBL" id="MBD3688927.1"/>
    </source>
</evidence>
<dbReference type="RefSeq" id="WP_191071019.1">
    <property type="nucleotide sequence ID" value="NZ_CP060506.1"/>
</dbReference>
<keyword evidence="7" id="KW-0067">ATP-binding</keyword>